<dbReference type="Pfam" id="PF05157">
    <property type="entry name" value="MshEN"/>
    <property type="match status" value="1"/>
</dbReference>
<gene>
    <name evidence="5" type="primary">gspE</name>
    <name evidence="5" type="ORF">NCTC13156_01676</name>
</gene>
<evidence type="ECO:0000256" key="3">
    <source>
        <dbReference type="ARBA" id="ARBA00022840"/>
    </source>
</evidence>
<dbReference type="EMBL" id="UGJF01000001">
    <property type="protein sequence ID" value="STQ88821.1"/>
    <property type="molecule type" value="Genomic_DNA"/>
</dbReference>
<evidence type="ECO:0000256" key="1">
    <source>
        <dbReference type="ARBA" id="ARBA00006611"/>
    </source>
</evidence>
<dbReference type="Gene3D" id="3.30.450.90">
    <property type="match status" value="1"/>
</dbReference>
<feature type="domain" description="Bacterial type II secretion system protein E" evidence="4">
    <location>
        <begin position="344"/>
        <end position="358"/>
    </location>
</feature>
<comment type="similarity">
    <text evidence="1">Belongs to the GSP E family.</text>
</comment>
<name>A0A377Q2T2_9HELI</name>
<dbReference type="RefSeq" id="WP_181809993.1">
    <property type="nucleotide sequence ID" value="NZ_UGJF01000001.1"/>
</dbReference>
<dbReference type="GO" id="GO:0016887">
    <property type="term" value="F:ATP hydrolysis activity"/>
    <property type="evidence" value="ECO:0007669"/>
    <property type="project" value="TreeGrafter"/>
</dbReference>
<dbReference type="GO" id="GO:0005524">
    <property type="term" value="F:ATP binding"/>
    <property type="evidence" value="ECO:0007669"/>
    <property type="project" value="UniProtKB-KW"/>
</dbReference>
<dbReference type="Gene3D" id="3.40.50.300">
    <property type="entry name" value="P-loop containing nucleotide triphosphate hydrolases"/>
    <property type="match status" value="1"/>
</dbReference>
<dbReference type="PANTHER" id="PTHR30258:SF2">
    <property type="entry name" value="COMG OPERON PROTEIN 1"/>
    <property type="match status" value="1"/>
</dbReference>
<dbReference type="InterPro" id="IPR007831">
    <property type="entry name" value="T2SS_GspE_N"/>
</dbReference>
<dbReference type="Pfam" id="PF00437">
    <property type="entry name" value="T2SSE"/>
    <property type="match status" value="1"/>
</dbReference>
<accession>A0A377Q2T2</accession>
<sequence length="507" mass="58188">MKQIYDYFNGEFKLDSISLAEQKEFFEEAANKLKVPLFKLRDIHKETALLLSVEQMLHFGAIVVENKENKLAIALKNPLDKTHQDTLRMLFRDFLIEFGLIAKEDFKEAILWLKGQERLKEILEQIPYEITKDSKGEHSSILELVKLVLQEAVYKRASDVHFEKDFESLRIRFRIDGVLVEYLCLEDWLLNPLSSCIKLLSHLNITETKIPQDGRFSLGLELRGGEQRIFDFRVSTLPLIEGESIVLRILDKQKTLIPLEHLGFSSSELESIVELFNLPYGLVFITGPTGSGKSTTMYGILNILKERNLKIITLEDPVEYRLKHISQVAMSDKISFAGALRNVLRQDPDVIILGEVRDKETLQIAIQAAFTGHLVFATLHTNDSLDTIVRLLDMGLEPYFIAQSLSGIIAQRLLRKLCIYCREKQNEGYVSRGCEACNYTGYNTREAIAEILVMNQDLEDFIFKKIEKTQMLSRLEQANPNFTLIKKAFNKAECGITDLKEVYRVVK</sequence>
<organism evidence="5 6">
    <name type="scientific">Helicobacter pullorum</name>
    <dbReference type="NCBI Taxonomy" id="35818"/>
    <lineage>
        <taxon>Bacteria</taxon>
        <taxon>Pseudomonadati</taxon>
        <taxon>Campylobacterota</taxon>
        <taxon>Epsilonproteobacteria</taxon>
        <taxon>Campylobacterales</taxon>
        <taxon>Helicobacteraceae</taxon>
        <taxon>Helicobacter</taxon>
    </lineage>
</organism>
<evidence type="ECO:0000259" key="4">
    <source>
        <dbReference type="PROSITE" id="PS00662"/>
    </source>
</evidence>
<dbReference type="Proteomes" id="UP000255269">
    <property type="component" value="Unassembled WGS sequence"/>
</dbReference>
<dbReference type="PANTHER" id="PTHR30258">
    <property type="entry name" value="TYPE II SECRETION SYSTEM PROTEIN GSPE-RELATED"/>
    <property type="match status" value="1"/>
</dbReference>
<dbReference type="GO" id="GO:0005886">
    <property type="term" value="C:plasma membrane"/>
    <property type="evidence" value="ECO:0007669"/>
    <property type="project" value="TreeGrafter"/>
</dbReference>
<reference evidence="5 6" key="1">
    <citation type="submission" date="2018-06" db="EMBL/GenBank/DDBJ databases">
        <authorList>
            <consortium name="Pathogen Informatics"/>
            <person name="Doyle S."/>
        </authorList>
    </citation>
    <scope>NUCLEOTIDE SEQUENCE [LARGE SCALE GENOMIC DNA]</scope>
    <source>
        <strain evidence="5 6">NCTC13156</strain>
    </source>
</reference>
<proteinExistence type="inferred from homology"/>
<dbReference type="InterPro" id="IPR037257">
    <property type="entry name" value="T2SS_E_N_sf"/>
</dbReference>
<keyword evidence="3" id="KW-0067">ATP-binding</keyword>
<keyword evidence="2" id="KW-0547">Nucleotide-binding</keyword>
<dbReference type="InterPro" id="IPR003593">
    <property type="entry name" value="AAA+_ATPase"/>
</dbReference>
<dbReference type="PROSITE" id="PS00662">
    <property type="entry name" value="T2SP_E"/>
    <property type="match status" value="1"/>
</dbReference>
<dbReference type="SUPFAM" id="SSF160246">
    <property type="entry name" value="EspE N-terminal domain-like"/>
    <property type="match status" value="1"/>
</dbReference>
<dbReference type="AlphaFoldDB" id="A0A377Q2T2"/>
<dbReference type="InterPro" id="IPR027417">
    <property type="entry name" value="P-loop_NTPase"/>
</dbReference>
<evidence type="ECO:0000313" key="5">
    <source>
        <dbReference type="EMBL" id="STQ88821.1"/>
    </source>
</evidence>
<dbReference type="SMART" id="SM00382">
    <property type="entry name" value="AAA"/>
    <property type="match status" value="1"/>
</dbReference>
<evidence type="ECO:0000256" key="2">
    <source>
        <dbReference type="ARBA" id="ARBA00022741"/>
    </source>
</evidence>
<evidence type="ECO:0000313" key="6">
    <source>
        <dbReference type="Proteomes" id="UP000255269"/>
    </source>
</evidence>
<dbReference type="CDD" id="cd01129">
    <property type="entry name" value="PulE-GspE-like"/>
    <property type="match status" value="1"/>
</dbReference>
<protein>
    <submittedName>
        <fullName evidence="5">Type II protein secretion system E protein</fullName>
    </submittedName>
</protein>
<dbReference type="SUPFAM" id="SSF52540">
    <property type="entry name" value="P-loop containing nucleoside triphosphate hydrolases"/>
    <property type="match status" value="1"/>
</dbReference>
<dbReference type="InterPro" id="IPR001482">
    <property type="entry name" value="T2SS/T4SS_dom"/>
</dbReference>